<accession>A0A4Q4KNQ9</accession>
<feature type="domain" description="Ig-like" evidence="2">
    <location>
        <begin position="114"/>
        <end position="175"/>
    </location>
</feature>
<comment type="caution">
    <text evidence="4">The sequence shown here is derived from an EMBL/GenBank/DDBJ whole genome shotgun (WGS) entry which is preliminary data.</text>
</comment>
<sequence length="879" mass="94874">MKALIKIFISILLVGTVNSLSAQCIINEVEITPELLGVCEGTSDTITFAGNGTCPGVWEYQVTTSSLVVLQPWSINDQYGFSPDSTDVLSVFARCTTCPSTIVSDTILIEVIPEPVIVADTFVCYGTNVNFLATGPDPGNMSWWDSESGGTQLSATPSYTSPPMTANDTVFMQVAGTVTSNTTQGSILITEAGLEGFPGATSADYVEISNLYANSVNTTGWVVAISHTYGNINTVNPIIWNLPSSFSPCSILSKTDVGGQTNYWGNNIIWASGQPGWVAVVDDVGNLVDFIAWGWTAAQIAAFNPTINGFSVTMGTQWSGNGCNSACQTTAGTPYSHSRTGNSDTDTAADFICQASSLNVLNPLLNCGWTTANITCPYPVAVVIDSLPSASAPDTTFLECYADIPVADPAIIIDEFDDHTIPPTVVYIGEVSDGNLCPETLTRTYRVLDSCANFIEVEHIIIIHDTVAPIMDPAPADVFVSCYSEIPLMVSLNWTDNCLGSGIELGMEVSSGTTCPEVLTRTWTVTDTCGNTATETQVITIFDTIAPVIQKSPADLSIQCYSDLPVMGPLNWTDNCDGNGVLNGVEISDGQTCPETIIRTWSIADGCGNTSIETQMIIINDITPPTASNLQTLQLPVLPPADISVVTDAADNCGIPVVEWVGDNTNNGFCPENVIRTYSVTDDCGNVTLVTRKFIIGDNIPDVSFTADPTILDDLSSGLVEFDNNTTGAMYYSWNFGDNSPPSNDFNPTHLFDNSVTTNYIVWLTATSEYGCVDSNYIRISVFQELLYFIPNAFTPDNDELNQTFKPIFTSGFNPNEYHFVVYNRWGETLFESYNHEVGWDGTFKGEILKKGTFVYKIVFGLEADDSREVISGNFILIR</sequence>
<dbReference type="Gene3D" id="2.60.40.10">
    <property type="entry name" value="Immunoglobulins"/>
    <property type="match status" value="1"/>
</dbReference>
<dbReference type="InterPro" id="IPR035986">
    <property type="entry name" value="PKD_dom_sf"/>
</dbReference>
<dbReference type="Pfam" id="PF19081">
    <property type="entry name" value="Ig_7"/>
    <property type="match status" value="1"/>
</dbReference>
<feature type="chain" id="PRO_5020469703" evidence="1">
    <location>
        <begin position="23"/>
        <end position="879"/>
    </location>
</feature>
<dbReference type="NCBIfam" id="TIGR04131">
    <property type="entry name" value="Bac_Flav_CTERM"/>
    <property type="match status" value="1"/>
</dbReference>
<evidence type="ECO:0000259" key="2">
    <source>
        <dbReference type="Pfam" id="PF19081"/>
    </source>
</evidence>
<dbReference type="Pfam" id="PF23237">
    <property type="entry name" value="HYR_4C"/>
    <property type="match status" value="1"/>
</dbReference>
<dbReference type="Pfam" id="PF13585">
    <property type="entry name" value="CHU_C"/>
    <property type="match status" value="1"/>
</dbReference>
<dbReference type="InterPro" id="IPR013783">
    <property type="entry name" value="Ig-like_fold"/>
</dbReference>
<feature type="domain" description="HYR-like" evidence="3">
    <location>
        <begin position="471"/>
        <end position="541"/>
    </location>
</feature>
<evidence type="ECO:0000313" key="5">
    <source>
        <dbReference type="Proteomes" id="UP000293952"/>
    </source>
</evidence>
<protein>
    <submittedName>
        <fullName evidence="4">T9SS type B sorting domain-containing protein</fullName>
    </submittedName>
</protein>
<dbReference type="InterPro" id="IPR026341">
    <property type="entry name" value="T9SS_type_B"/>
</dbReference>
<keyword evidence="1" id="KW-0732">Signal</keyword>
<dbReference type="SUPFAM" id="SSF49299">
    <property type="entry name" value="PKD domain"/>
    <property type="match status" value="1"/>
</dbReference>
<dbReference type="OrthoDB" id="599464at2"/>
<dbReference type="EMBL" id="SETE01000002">
    <property type="protein sequence ID" value="RYM35093.1"/>
    <property type="molecule type" value="Genomic_DNA"/>
</dbReference>
<reference evidence="4 5" key="1">
    <citation type="submission" date="2019-02" db="EMBL/GenBank/DDBJ databases">
        <title>Genome sequence of the sea-ice species Brumimicrobium glaciale.</title>
        <authorList>
            <person name="Bowman J.P."/>
        </authorList>
    </citation>
    <scope>NUCLEOTIDE SEQUENCE [LARGE SCALE GENOMIC DNA]</scope>
    <source>
        <strain evidence="4 5">IC156</strain>
    </source>
</reference>
<gene>
    <name evidence="4" type="ORF">ERX46_06875</name>
</gene>
<name>A0A4Q4KNQ9_9FLAO</name>
<dbReference type="AlphaFoldDB" id="A0A4Q4KNQ9"/>
<evidence type="ECO:0000256" key="1">
    <source>
        <dbReference type="SAM" id="SignalP"/>
    </source>
</evidence>
<feature type="signal peptide" evidence="1">
    <location>
        <begin position="1"/>
        <end position="22"/>
    </location>
</feature>
<dbReference type="InterPro" id="IPR044023">
    <property type="entry name" value="Ig_7"/>
</dbReference>
<proteinExistence type="predicted"/>
<dbReference type="Proteomes" id="UP000293952">
    <property type="component" value="Unassembled WGS sequence"/>
</dbReference>
<dbReference type="InterPro" id="IPR057078">
    <property type="entry name" value="HYR-4C"/>
</dbReference>
<evidence type="ECO:0000313" key="4">
    <source>
        <dbReference type="EMBL" id="RYM35093.1"/>
    </source>
</evidence>
<keyword evidence="5" id="KW-1185">Reference proteome</keyword>
<dbReference type="RefSeq" id="WP_130093101.1">
    <property type="nucleotide sequence ID" value="NZ_SETE01000002.1"/>
</dbReference>
<evidence type="ECO:0000259" key="3">
    <source>
        <dbReference type="Pfam" id="PF23237"/>
    </source>
</evidence>
<organism evidence="4 5">
    <name type="scientific">Brumimicrobium glaciale</name>
    <dbReference type="NCBI Taxonomy" id="200475"/>
    <lineage>
        <taxon>Bacteria</taxon>
        <taxon>Pseudomonadati</taxon>
        <taxon>Bacteroidota</taxon>
        <taxon>Flavobacteriia</taxon>
        <taxon>Flavobacteriales</taxon>
        <taxon>Crocinitomicaceae</taxon>
        <taxon>Brumimicrobium</taxon>
    </lineage>
</organism>